<dbReference type="GO" id="GO:0015562">
    <property type="term" value="F:efflux transmembrane transporter activity"/>
    <property type="evidence" value="ECO:0007669"/>
    <property type="project" value="InterPro"/>
</dbReference>
<protein>
    <submittedName>
        <fullName evidence="2">Outer membrane protein TolC</fullName>
    </submittedName>
</protein>
<dbReference type="Proteomes" id="UP000247540">
    <property type="component" value="Unassembled WGS sequence"/>
</dbReference>
<dbReference type="PANTHER" id="PTHR30203:SF24">
    <property type="entry name" value="BLR4935 PROTEIN"/>
    <property type="match status" value="1"/>
</dbReference>
<sequence>MSVHFHRTTPLALAALALLAGCASASPDGLRGDVQSLAAPRIGTADAPLPAPGADVSATVAGLLRPQPLTADAAVRIAMLQSPALQSSLATLGIADADRVQAALLPNPVFSIARLTEGGEREIERSLSIGLLGIVTLPWRAELGRQQAEAATLQAAQEAVRLAADVRRAWFRAVAAEQSAQAAERMRQAASAGAELARRMARTGNWSTLQQSKEQLVLAESAAHLARSRQAAERERATLARLLGLRGEQTGFALPDHLPALPAASAAPDAAAVESTALRERLDVRAALARNRQFARSLGLVRATRYVSDLDIGYVRNATFDEAGGGRSVQRGWELDLPIPLFDWGQARSARARHLYLLSAAQVSEVAVRARSEARTAWLGWRTAHDLALHYRQEVVPLRSHIADETLLRYNGMLASVWELLAEARASLAAVDAATAAERDFWIADTDLRQALTGGSAATTNAPLPAGFPAATAPFGALPLTSPGH</sequence>
<gene>
    <name evidence="2" type="ORF">DFQ15_101191</name>
</gene>
<keyword evidence="3" id="KW-1185">Reference proteome</keyword>
<feature type="signal peptide" evidence="1">
    <location>
        <begin position="1"/>
        <end position="25"/>
    </location>
</feature>
<name>A0A318SRP9_9BURK</name>
<evidence type="ECO:0000256" key="1">
    <source>
        <dbReference type="SAM" id="SignalP"/>
    </source>
</evidence>
<dbReference type="PANTHER" id="PTHR30203">
    <property type="entry name" value="OUTER MEMBRANE CATION EFFLUX PROTEIN"/>
    <property type="match status" value="1"/>
</dbReference>
<evidence type="ECO:0000313" key="3">
    <source>
        <dbReference type="Proteomes" id="UP000247540"/>
    </source>
</evidence>
<dbReference type="OrthoDB" id="8554634at2"/>
<dbReference type="InterPro" id="IPR010131">
    <property type="entry name" value="MdtP/NodT-like"/>
</dbReference>
<dbReference type="PROSITE" id="PS51257">
    <property type="entry name" value="PROKAR_LIPOPROTEIN"/>
    <property type="match status" value="1"/>
</dbReference>
<feature type="chain" id="PRO_5016379399" evidence="1">
    <location>
        <begin position="26"/>
        <end position="485"/>
    </location>
</feature>
<accession>A0A318SRP9</accession>
<reference evidence="2 3" key="1">
    <citation type="submission" date="2018-06" db="EMBL/GenBank/DDBJ databases">
        <title>Genomic Encyclopedia of Type Strains, Phase III (KMG-III): the genomes of soil and plant-associated and newly described type strains.</title>
        <authorList>
            <person name="Whitman W."/>
        </authorList>
    </citation>
    <scope>NUCLEOTIDE SEQUENCE [LARGE SCALE GENOMIC DNA]</scope>
    <source>
        <strain evidence="2 3">CECT 7646</strain>
    </source>
</reference>
<dbReference type="RefSeq" id="WP_110464153.1">
    <property type="nucleotide sequence ID" value="NZ_JAMOFZ010000002.1"/>
</dbReference>
<dbReference type="EMBL" id="QJTC01000001">
    <property type="protein sequence ID" value="PYE79870.1"/>
    <property type="molecule type" value="Genomic_DNA"/>
</dbReference>
<keyword evidence="1" id="KW-0732">Signal</keyword>
<dbReference type="Gene3D" id="1.20.1600.10">
    <property type="entry name" value="Outer membrane efflux proteins (OEP)"/>
    <property type="match status" value="1"/>
</dbReference>
<dbReference type="SUPFAM" id="SSF56954">
    <property type="entry name" value="Outer membrane efflux proteins (OEP)"/>
    <property type="match status" value="1"/>
</dbReference>
<comment type="caution">
    <text evidence="2">The sequence shown here is derived from an EMBL/GenBank/DDBJ whole genome shotgun (WGS) entry which is preliminary data.</text>
</comment>
<proteinExistence type="predicted"/>
<organism evidence="2 3">
    <name type="scientific">Xylophilus ampelinus</name>
    <dbReference type="NCBI Taxonomy" id="54067"/>
    <lineage>
        <taxon>Bacteria</taxon>
        <taxon>Pseudomonadati</taxon>
        <taxon>Pseudomonadota</taxon>
        <taxon>Betaproteobacteria</taxon>
        <taxon>Burkholderiales</taxon>
        <taxon>Xylophilus</taxon>
    </lineage>
</organism>
<dbReference type="AlphaFoldDB" id="A0A318SRP9"/>
<evidence type="ECO:0000313" key="2">
    <source>
        <dbReference type="EMBL" id="PYE79870.1"/>
    </source>
</evidence>